<sequence length="438" mass="47556">MADPNQPTELSRKFVAAFGAEYANILTPSEMVDVCIKWAKAWHATRTRNIITLVRDYPDNKAWVGNDYITEGYSTLVEEFNTVVHSRGVPALSALFEDLYFISEKDLFDMYRYTKETSEVTGRQSEGSKLFSYMANYLEEYFGWRGGHLLRLDTLMRVAVEKMTGAVRERRERGPGPGPGGIQVPWHWNQLLPALRHVNQEVTDITVKHDLSRLIRQIRRGTIMKVQHTSSGFPTRPEVVMQQVPDMPSLMGTAGPPSASGSGTQAVPPPTGNVQPPPQPTASASNQKTSTYGSGGGKKIFKAFGAKKKSESTAGPSGTQAGPSGTQAGPSGTQAGPSGTQARPSGTQATSGNQNTAKTKQGGGGYSASKGSWRKNDNTQNPPNSGKFGSAKQPFPWKKRDDGNGGGNGKHDRWWDDSDSEPRDNEATSAKKRKTSGF</sequence>
<accession>A0ABR1R553</accession>
<feature type="compositionally biased region" description="Basic and acidic residues" evidence="1">
    <location>
        <begin position="398"/>
        <end position="426"/>
    </location>
</feature>
<reference evidence="2 3" key="1">
    <citation type="submission" date="2023-01" db="EMBL/GenBank/DDBJ databases">
        <title>Analysis of 21 Apiospora genomes using comparative genomics revels a genus with tremendous synthesis potential of carbohydrate active enzymes and secondary metabolites.</title>
        <authorList>
            <person name="Sorensen T."/>
        </authorList>
    </citation>
    <scope>NUCLEOTIDE SEQUENCE [LARGE SCALE GENOMIC DNA]</scope>
    <source>
        <strain evidence="2 3">CBS 20057</strain>
    </source>
</reference>
<dbReference type="EMBL" id="JAQQWI010000019">
    <property type="protein sequence ID" value="KAK7999218.1"/>
    <property type="molecule type" value="Genomic_DNA"/>
</dbReference>
<feature type="compositionally biased region" description="Low complexity" evidence="1">
    <location>
        <begin position="252"/>
        <end position="264"/>
    </location>
</feature>
<gene>
    <name evidence="2" type="ORF">PG991_014893</name>
</gene>
<keyword evidence="3" id="KW-1185">Reference proteome</keyword>
<evidence type="ECO:0000313" key="2">
    <source>
        <dbReference type="EMBL" id="KAK7999218.1"/>
    </source>
</evidence>
<feature type="compositionally biased region" description="Pro residues" evidence="1">
    <location>
        <begin position="267"/>
        <end position="280"/>
    </location>
</feature>
<evidence type="ECO:0000313" key="3">
    <source>
        <dbReference type="Proteomes" id="UP001396898"/>
    </source>
</evidence>
<name>A0ABR1R553_9PEZI</name>
<proteinExistence type="predicted"/>
<feature type="compositionally biased region" description="Polar residues" evidence="1">
    <location>
        <begin position="312"/>
        <end position="359"/>
    </location>
</feature>
<dbReference type="Proteomes" id="UP001396898">
    <property type="component" value="Unassembled WGS sequence"/>
</dbReference>
<evidence type="ECO:0000256" key="1">
    <source>
        <dbReference type="SAM" id="MobiDB-lite"/>
    </source>
</evidence>
<feature type="region of interest" description="Disordered" evidence="1">
    <location>
        <begin position="247"/>
        <end position="438"/>
    </location>
</feature>
<comment type="caution">
    <text evidence="2">The sequence shown here is derived from an EMBL/GenBank/DDBJ whole genome shotgun (WGS) entry which is preliminary data.</text>
</comment>
<organism evidence="2 3">
    <name type="scientific">Apiospora marii</name>
    <dbReference type="NCBI Taxonomy" id="335849"/>
    <lineage>
        <taxon>Eukaryota</taxon>
        <taxon>Fungi</taxon>
        <taxon>Dikarya</taxon>
        <taxon>Ascomycota</taxon>
        <taxon>Pezizomycotina</taxon>
        <taxon>Sordariomycetes</taxon>
        <taxon>Xylariomycetidae</taxon>
        <taxon>Amphisphaeriales</taxon>
        <taxon>Apiosporaceae</taxon>
        <taxon>Apiospora</taxon>
    </lineage>
</organism>
<protein>
    <submittedName>
        <fullName evidence="2">Uncharacterized protein</fullName>
    </submittedName>
</protein>